<evidence type="ECO:0000313" key="2">
    <source>
        <dbReference type="Proteomes" id="UP000717328"/>
    </source>
</evidence>
<dbReference type="AlphaFoldDB" id="A0A9P7K5G6"/>
<gene>
    <name evidence="1" type="ORF">H0H81_005747</name>
</gene>
<dbReference type="Proteomes" id="UP000717328">
    <property type="component" value="Unassembled WGS sequence"/>
</dbReference>
<organism evidence="1 2">
    <name type="scientific">Sphagnurus paluster</name>
    <dbReference type="NCBI Taxonomy" id="117069"/>
    <lineage>
        <taxon>Eukaryota</taxon>
        <taxon>Fungi</taxon>
        <taxon>Dikarya</taxon>
        <taxon>Basidiomycota</taxon>
        <taxon>Agaricomycotina</taxon>
        <taxon>Agaricomycetes</taxon>
        <taxon>Agaricomycetidae</taxon>
        <taxon>Agaricales</taxon>
        <taxon>Tricholomatineae</taxon>
        <taxon>Lyophyllaceae</taxon>
        <taxon>Sphagnurus</taxon>
    </lineage>
</organism>
<reference evidence="1" key="2">
    <citation type="submission" date="2021-10" db="EMBL/GenBank/DDBJ databases">
        <title>Phylogenomics reveals ancestral predisposition of the termite-cultivated fungus Termitomyces towards a domesticated lifestyle.</title>
        <authorList>
            <person name="Auxier B."/>
            <person name="Grum-Grzhimaylo A."/>
            <person name="Cardenas M.E."/>
            <person name="Lodge J.D."/>
            <person name="Laessoe T."/>
            <person name="Pedersen O."/>
            <person name="Smith M.E."/>
            <person name="Kuyper T.W."/>
            <person name="Franco-Molano E.A."/>
            <person name="Baroni T.J."/>
            <person name="Aanen D.K."/>
        </authorList>
    </citation>
    <scope>NUCLEOTIDE SEQUENCE</scope>
    <source>
        <strain evidence="1">D49</strain>
    </source>
</reference>
<sequence>MQNAGSFFSGVAFHCYEGGVSGQDAFRNAYPEKEIYFTECTGTIGSDWWSDIKVSLGSLFVTTCAYNSKVVHGQPVSMKPLRKLELL</sequence>
<dbReference type="OrthoDB" id="2160638at2759"/>
<comment type="caution">
    <text evidence="1">The sequence shown here is derived from an EMBL/GenBank/DDBJ whole genome shotgun (WGS) entry which is preliminary data.</text>
</comment>
<dbReference type="EMBL" id="JABCKI010005860">
    <property type="protein sequence ID" value="KAG5637109.1"/>
    <property type="molecule type" value="Genomic_DNA"/>
</dbReference>
<protein>
    <submittedName>
        <fullName evidence="1">Uncharacterized protein</fullName>
    </submittedName>
</protein>
<name>A0A9P7K5G6_9AGAR</name>
<dbReference type="Gene3D" id="3.20.20.80">
    <property type="entry name" value="Glycosidases"/>
    <property type="match status" value="1"/>
</dbReference>
<proteinExistence type="predicted"/>
<keyword evidence="2" id="KW-1185">Reference proteome</keyword>
<evidence type="ECO:0000313" key="1">
    <source>
        <dbReference type="EMBL" id="KAG5637109.1"/>
    </source>
</evidence>
<reference evidence="1" key="1">
    <citation type="submission" date="2021-02" db="EMBL/GenBank/DDBJ databases">
        <authorList>
            <person name="Nieuwenhuis M."/>
            <person name="Van De Peppel L.J.J."/>
        </authorList>
    </citation>
    <scope>NUCLEOTIDE SEQUENCE</scope>
    <source>
        <strain evidence="1">D49</strain>
    </source>
</reference>
<accession>A0A9P7K5G6</accession>
<dbReference type="SUPFAM" id="SSF51445">
    <property type="entry name" value="(Trans)glycosidases"/>
    <property type="match status" value="1"/>
</dbReference>
<dbReference type="InterPro" id="IPR017853">
    <property type="entry name" value="GH"/>
</dbReference>